<proteinExistence type="predicted"/>
<dbReference type="InterPro" id="IPR012870">
    <property type="entry name" value="DUF1666"/>
</dbReference>
<organism evidence="2 3">
    <name type="scientific">Dioscorea cayennensis subsp. rotundata</name>
    <name type="common">White Guinea yam</name>
    <name type="synonym">Dioscorea rotundata</name>
    <dbReference type="NCBI Taxonomy" id="55577"/>
    <lineage>
        <taxon>Eukaryota</taxon>
        <taxon>Viridiplantae</taxon>
        <taxon>Streptophyta</taxon>
        <taxon>Embryophyta</taxon>
        <taxon>Tracheophyta</taxon>
        <taxon>Spermatophyta</taxon>
        <taxon>Magnoliopsida</taxon>
        <taxon>Liliopsida</taxon>
        <taxon>Dioscoreales</taxon>
        <taxon>Dioscoreaceae</taxon>
        <taxon>Dioscorea</taxon>
    </lineage>
</organism>
<dbReference type="GeneID" id="120260850"/>
<dbReference type="PANTHER" id="PTHR46741">
    <property type="entry name" value="OS09G0413600 PROTEIN"/>
    <property type="match status" value="1"/>
</dbReference>
<dbReference type="RefSeq" id="XP_039124359.1">
    <property type="nucleotide sequence ID" value="XM_039268425.1"/>
</dbReference>
<keyword evidence="1" id="KW-1133">Transmembrane helix</keyword>
<dbReference type="AlphaFoldDB" id="A0AB40BBA2"/>
<evidence type="ECO:0000313" key="2">
    <source>
        <dbReference type="Proteomes" id="UP001515500"/>
    </source>
</evidence>
<reference evidence="3" key="1">
    <citation type="submission" date="2025-08" db="UniProtKB">
        <authorList>
            <consortium name="RefSeq"/>
        </authorList>
    </citation>
    <scope>IDENTIFICATION</scope>
</reference>
<keyword evidence="2" id="KW-1185">Reference proteome</keyword>
<accession>A0AB40BBA2</accession>
<sequence length="696" mass="81233">MFNIHLMSFDDILCRKMGFFINSFLSFVINSLLFLIGFISKHVFRIKKEDCEEEEDCEFMEREQSDFEEEETSSLSFKFEYQISEDSLSCSEEPAMVTNVSKYCFLSENDFKGFVQEPEYMTFHIQESFADPGDENFISKLSSEEDHKTISVMNKNKFMLEEFSGFESDSESSTSDGYSVKNLAADSDSDGFLSDVDCAGYECESDSTVSTMNSKNCNSDTESNISKVMPQISSEFIQDIALKEDDQISEAIEELHHISDKIPGNNSSNSDENLLELISDPDNEALSFANKQVKENNEEIAQKFETKYTEISECEELDELEEELWEHRDLIEQLKMELKKVRGIGLPTIFEESESPKSVEDLQPWKIDAKFLQEDPMDELLNFHKCYRERMRKFDILNYQKMYSIGFLKLKDPLQSLGNQKSILSQNLWPFRHRKCTSDASKKFIKELQNDLETVYVGQTCLSWEFLRWQYEKAHLILYSNKHRVRQYNQVAGELQQFQVIIQRFLENEPFQGPRLPNYVKNRCVLRNLLQVPVIKEDCMKDKMEGLRKGNKIITSEMIEDILEEAINIIWDFIKADKDETPLILKGLFGPQVELQDPSDFDIMVHAQAILHKKEKKLKDILRTGNCLVKKFKKPREDRSNQDIFFSQVDLKLVSRVLRMPKMTTDQLMWCHKKLEKITFSDGKVQRESAFLLFPC</sequence>
<dbReference type="Pfam" id="PF07891">
    <property type="entry name" value="DUF1666"/>
    <property type="match status" value="1"/>
</dbReference>
<evidence type="ECO:0000313" key="3">
    <source>
        <dbReference type="RefSeq" id="XP_039124359.1"/>
    </source>
</evidence>
<gene>
    <name evidence="3" type="primary">LOC120260850</name>
</gene>
<keyword evidence="1" id="KW-0812">Transmembrane</keyword>
<evidence type="ECO:0000256" key="1">
    <source>
        <dbReference type="SAM" id="Phobius"/>
    </source>
</evidence>
<dbReference type="Proteomes" id="UP001515500">
    <property type="component" value="Chromosome 5"/>
</dbReference>
<keyword evidence="1" id="KW-0472">Membrane</keyword>
<protein>
    <submittedName>
        <fullName evidence="3">Uncharacterized protein LOC120260850 isoform X1</fullName>
    </submittedName>
</protein>
<name>A0AB40BBA2_DIOCR</name>
<dbReference type="PANTHER" id="PTHR46741:SF2">
    <property type="entry name" value="RIBOSOMAL PROTEIN L34AE"/>
    <property type="match status" value="1"/>
</dbReference>
<feature type="transmembrane region" description="Helical" evidence="1">
    <location>
        <begin position="20"/>
        <end position="39"/>
    </location>
</feature>